<evidence type="ECO:0000256" key="1">
    <source>
        <dbReference type="SAM" id="MobiDB-lite"/>
    </source>
</evidence>
<feature type="domain" description="Protein kinase" evidence="2">
    <location>
        <begin position="48"/>
        <end position="308"/>
    </location>
</feature>
<sequence>MSLEPSLKRLEDHLTGIFSDKLRLQGFLEMKGYEAQTWLDSMQQNVKRLGDFPIAAGGFGDVWKGVIGESIEHVCLKVVKVYLESDLEKLTKEYLREAIFWRQMKHPNILPFLGIYRLESTQQLCLISPWMNKGNLVQFLKASKREDIDHYTLVHDIAAGLAHLHVMKLVHSDLKGVNILITDSLRACIGDFGLSRISDTRGLSITTTSRPRGTGRWLAPELLEGSLASKESDIFALALGTHSDGDNTIIGAPSTTPVDFHRATPDSLPPHTDFNHSEPEPRTSLFNENNSIPAGRSSSQKQQHHEALIIEVTDATSATSPDGSPRSHDPPSFPPSPVVRNSPSAPLVYEDNDPQPAIEAGGASGSRSPVEPLVPKLEKEEASVPWHADANAALPTFDRLVSENHPKHIEVIQAISRVKHAPEALAAQQATIMDLQFRIEESMLNLIKLSEKITRQKNVPESVDKPKAKFWSVMRSLSLKNGEAQKRKDSEADVTYLTAVEEEARERERHEKLKEALTRAKIEERALGKQVREYALMTNKLDAIYNAIFGGFTGFPEENQLQQQVVTAKAMYDRVEATFSAETQAYERLYRAEKALHDCLEKLKEAVRCATSPSLTSGTMHKRETACLRDAHTSASQVPSLVQEARQLSPSVKPLGALAISQRIPTRIPSESRERFNASLDDATSEVVRAYTQASTLDLVAAECSTYSGRTAGAQSVLENTAQTLSRYEDELRATRKRIFDGAAARSPSDEHLVPPPPSYQE</sequence>
<evidence type="ECO:0000313" key="4">
    <source>
        <dbReference type="Proteomes" id="UP001437256"/>
    </source>
</evidence>
<dbReference type="SUPFAM" id="SSF56112">
    <property type="entry name" value="Protein kinase-like (PK-like)"/>
    <property type="match status" value="1"/>
</dbReference>
<dbReference type="InterPro" id="IPR008271">
    <property type="entry name" value="Ser/Thr_kinase_AS"/>
</dbReference>
<dbReference type="Pfam" id="PF07714">
    <property type="entry name" value="PK_Tyr_Ser-Thr"/>
    <property type="match status" value="1"/>
</dbReference>
<dbReference type="InterPro" id="IPR000719">
    <property type="entry name" value="Prot_kinase_dom"/>
</dbReference>
<feature type="region of interest" description="Disordered" evidence="1">
    <location>
        <begin position="741"/>
        <end position="762"/>
    </location>
</feature>
<dbReference type="InterPro" id="IPR001245">
    <property type="entry name" value="Ser-Thr/Tyr_kinase_cat_dom"/>
</dbReference>
<dbReference type="Gene3D" id="1.10.510.10">
    <property type="entry name" value="Transferase(Phosphotransferase) domain 1"/>
    <property type="match status" value="1"/>
</dbReference>
<dbReference type="InterPro" id="IPR051681">
    <property type="entry name" value="Ser/Thr_Kinases-Pseudokinases"/>
</dbReference>
<feature type="region of interest" description="Disordered" evidence="1">
    <location>
        <begin position="246"/>
        <end position="371"/>
    </location>
</feature>
<dbReference type="InterPro" id="IPR011009">
    <property type="entry name" value="Kinase-like_dom_sf"/>
</dbReference>
<dbReference type="Proteomes" id="UP001437256">
    <property type="component" value="Unassembled WGS sequence"/>
</dbReference>
<dbReference type="PANTHER" id="PTHR44329:SF214">
    <property type="entry name" value="PROTEIN KINASE DOMAIN-CONTAINING PROTEIN"/>
    <property type="match status" value="1"/>
</dbReference>
<dbReference type="PROSITE" id="PS50011">
    <property type="entry name" value="PROTEIN_KINASE_DOM"/>
    <property type="match status" value="1"/>
</dbReference>
<dbReference type="PROSITE" id="PS00108">
    <property type="entry name" value="PROTEIN_KINASE_ST"/>
    <property type="match status" value="1"/>
</dbReference>
<keyword evidence="4" id="KW-1185">Reference proteome</keyword>
<dbReference type="PANTHER" id="PTHR44329">
    <property type="entry name" value="SERINE/THREONINE-PROTEIN KINASE TNNI3K-RELATED"/>
    <property type="match status" value="1"/>
</dbReference>
<evidence type="ECO:0000259" key="2">
    <source>
        <dbReference type="PROSITE" id="PS50011"/>
    </source>
</evidence>
<proteinExistence type="predicted"/>
<feature type="compositionally biased region" description="Polar residues" evidence="1">
    <location>
        <begin position="284"/>
        <end position="301"/>
    </location>
</feature>
<reference evidence="3 4" key="1">
    <citation type="submission" date="2024-05" db="EMBL/GenBank/DDBJ databases">
        <title>A draft genome resource for the thread blight pathogen Marasmius tenuissimus strain MS-2.</title>
        <authorList>
            <person name="Yulfo-Soto G.E."/>
            <person name="Baruah I.K."/>
            <person name="Amoako-Attah I."/>
            <person name="Bukari Y."/>
            <person name="Meinhardt L.W."/>
            <person name="Bailey B.A."/>
            <person name="Cohen S.P."/>
        </authorList>
    </citation>
    <scope>NUCLEOTIDE SEQUENCE [LARGE SCALE GENOMIC DNA]</scope>
    <source>
        <strain evidence="3 4">MS-2</strain>
    </source>
</reference>
<gene>
    <name evidence="3" type="primary">TUS1_10</name>
    <name evidence="3" type="ORF">AAF712_011481</name>
</gene>
<evidence type="ECO:0000313" key="3">
    <source>
        <dbReference type="EMBL" id="KAL0061676.1"/>
    </source>
</evidence>
<name>A0ABR2ZJE6_9AGAR</name>
<comment type="caution">
    <text evidence="3">The sequence shown here is derived from an EMBL/GenBank/DDBJ whole genome shotgun (WGS) entry which is preliminary data.</text>
</comment>
<protein>
    <submittedName>
        <fullName evidence="3">Rho guanine nucleotide exchange factor</fullName>
    </submittedName>
</protein>
<accession>A0ABR2ZJE6</accession>
<dbReference type="SMART" id="SM00220">
    <property type="entry name" value="S_TKc"/>
    <property type="match status" value="1"/>
</dbReference>
<organism evidence="3 4">
    <name type="scientific">Marasmius tenuissimus</name>
    <dbReference type="NCBI Taxonomy" id="585030"/>
    <lineage>
        <taxon>Eukaryota</taxon>
        <taxon>Fungi</taxon>
        <taxon>Dikarya</taxon>
        <taxon>Basidiomycota</taxon>
        <taxon>Agaricomycotina</taxon>
        <taxon>Agaricomycetes</taxon>
        <taxon>Agaricomycetidae</taxon>
        <taxon>Agaricales</taxon>
        <taxon>Marasmiineae</taxon>
        <taxon>Marasmiaceae</taxon>
        <taxon>Marasmius</taxon>
    </lineage>
</organism>
<dbReference type="EMBL" id="JBBXMP010000127">
    <property type="protein sequence ID" value="KAL0061676.1"/>
    <property type="molecule type" value="Genomic_DNA"/>
</dbReference>